<reference evidence="11" key="1">
    <citation type="submission" date="2025-08" db="UniProtKB">
        <authorList>
            <consortium name="Ensembl"/>
        </authorList>
    </citation>
    <scope>IDENTIFICATION</scope>
</reference>
<dbReference type="PANTHER" id="PTHR10489:SF730">
    <property type="entry name" value="CHEMOKINE XC RECEPTOR 1"/>
    <property type="match status" value="1"/>
</dbReference>
<keyword evidence="2" id="KW-1003">Cell membrane</keyword>
<keyword evidence="3 9" id="KW-0812">Transmembrane</keyword>
<dbReference type="Ensembl" id="ENSNMLT00000042078.1">
    <property type="protein sequence ID" value="ENSNMLP00000037782.1"/>
    <property type="gene ID" value="ENSNMLG00000023381.1"/>
</dbReference>
<keyword evidence="8" id="KW-0807">Transducer</keyword>
<feature type="transmembrane region" description="Helical" evidence="9">
    <location>
        <begin position="76"/>
        <end position="97"/>
    </location>
</feature>
<evidence type="ECO:0000313" key="12">
    <source>
        <dbReference type="Proteomes" id="UP000694523"/>
    </source>
</evidence>
<evidence type="ECO:0000256" key="3">
    <source>
        <dbReference type="ARBA" id="ARBA00022692"/>
    </source>
</evidence>
<dbReference type="GO" id="GO:0019722">
    <property type="term" value="P:calcium-mediated signaling"/>
    <property type="evidence" value="ECO:0007669"/>
    <property type="project" value="TreeGrafter"/>
</dbReference>
<feature type="transmembrane region" description="Helical" evidence="9">
    <location>
        <begin position="43"/>
        <end position="64"/>
    </location>
</feature>
<dbReference type="GO" id="GO:0007204">
    <property type="term" value="P:positive regulation of cytosolic calcium ion concentration"/>
    <property type="evidence" value="ECO:0007669"/>
    <property type="project" value="TreeGrafter"/>
</dbReference>
<keyword evidence="12" id="KW-1185">Reference proteome</keyword>
<dbReference type="PROSITE" id="PS50262">
    <property type="entry name" value="G_PROTEIN_RECEP_F1_2"/>
    <property type="match status" value="1"/>
</dbReference>
<dbReference type="InterPro" id="IPR017452">
    <property type="entry name" value="GPCR_Rhodpsn_7TM"/>
</dbReference>
<proteinExistence type="predicted"/>
<sequence length="130" mass="14917">FLEKPIYSPNYCGTYEYDYVEDYGDEMCNTSNTVEFSKIFNPVFFSIVVALSVFGNTLVIIILIKYENLKSITNAFIFNLAISDLLFTTGLPFWIHYHRNGAWTLGEAACKLVNFVFYVGFYSSVIFCTL</sequence>
<keyword evidence="6 9" id="KW-0472">Membrane</keyword>
<dbReference type="AlphaFoldDB" id="A0A8C6UQF9"/>
<dbReference type="InterPro" id="IPR050119">
    <property type="entry name" value="CCR1-9-like"/>
</dbReference>
<comment type="subcellular location">
    <subcellularLocation>
        <location evidence="1">Cell membrane</location>
        <topology evidence="1">Multi-pass membrane protein</topology>
    </subcellularLocation>
</comment>
<keyword evidence="5" id="KW-0297">G-protein coupled receptor</keyword>
<dbReference type="PANTHER" id="PTHR10489">
    <property type="entry name" value="CELL ADHESION MOLECULE"/>
    <property type="match status" value="1"/>
</dbReference>
<evidence type="ECO:0000256" key="9">
    <source>
        <dbReference type="SAM" id="Phobius"/>
    </source>
</evidence>
<keyword evidence="7" id="KW-0675">Receptor</keyword>
<evidence type="ECO:0000256" key="4">
    <source>
        <dbReference type="ARBA" id="ARBA00022989"/>
    </source>
</evidence>
<dbReference type="GO" id="GO:0019957">
    <property type="term" value="F:C-C chemokine binding"/>
    <property type="evidence" value="ECO:0007669"/>
    <property type="project" value="TreeGrafter"/>
</dbReference>
<evidence type="ECO:0000256" key="5">
    <source>
        <dbReference type="ARBA" id="ARBA00023040"/>
    </source>
</evidence>
<organism evidence="11 12">
    <name type="scientific">Neogobius melanostomus</name>
    <name type="common">round goby</name>
    <dbReference type="NCBI Taxonomy" id="47308"/>
    <lineage>
        <taxon>Eukaryota</taxon>
        <taxon>Metazoa</taxon>
        <taxon>Chordata</taxon>
        <taxon>Craniata</taxon>
        <taxon>Vertebrata</taxon>
        <taxon>Euteleostomi</taxon>
        <taxon>Actinopterygii</taxon>
        <taxon>Neopterygii</taxon>
        <taxon>Teleostei</taxon>
        <taxon>Neoteleostei</taxon>
        <taxon>Acanthomorphata</taxon>
        <taxon>Gobiaria</taxon>
        <taxon>Gobiiformes</taxon>
        <taxon>Gobioidei</taxon>
        <taxon>Gobiidae</taxon>
        <taxon>Benthophilinae</taxon>
        <taxon>Neogobiini</taxon>
        <taxon>Neogobius</taxon>
    </lineage>
</organism>
<dbReference type="InterPro" id="IPR000355">
    <property type="entry name" value="Chemokine_rcpt"/>
</dbReference>
<evidence type="ECO:0000256" key="2">
    <source>
        <dbReference type="ARBA" id="ARBA00022475"/>
    </source>
</evidence>
<accession>A0A8C6UQF9</accession>
<dbReference type="InterPro" id="IPR000276">
    <property type="entry name" value="GPCR_Rhodpsn"/>
</dbReference>
<protein>
    <recommendedName>
        <fullName evidence="10">G-protein coupled receptors family 1 profile domain-containing protein</fullName>
    </recommendedName>
</protein>
<evidence type="ECO:0000256" key="7">
    <source>
        <dbReference type="ARBA" id="ARBA00023170"/>
    </source>
</evidence>
<evidence type="ECO:0000256" key="1">
    <source>
        <dbReference type="ARBA" id="ARBA00004651"/>
    </source>
</evidence>
<dbReference type="Gene3D" id="1.20.1070.10">
    <property type="entry name" value="Rhodopsin 7-helix transmembrane proteins"/>
    <property type="match status" value="1"/>
</dbReference>
<dbReference type="GO" id="GO:0016493">
    <property type="term" value="F:C-C chemokine receptor activity"/>
    <property type="evidence" value="ECO:0007669"/>
    <property type="project" value="TreeGrafter"/>
</dbReference>
<evidence type="ECO:0000259" key="10">
    <source>
        <dbReference type="PROSITE" id="PS50262"/>
    </source>
</evidence>
<reference evidence="11" key="2">
    <citation type="submission" date="2025-09" db="UniProtKB">
        <authorList>
            <consortium name="Ensembl"/>
        </authorList>
    </citation>
    <scope>IDENTIFICATION</scope>
</reference>
<dbReference type="GO" id="GO:0060326">
    <property type="term" value="P:cell chemotaxis"/>
    <property type="evidence" value="ECO:0007669"/>
    <property type="project" value="TreeGrafter"/>
</dbReference>
<keyword evidence="4 9" id="KW-1133">Transmembrane helix</keyword>
<dbReference type="PRINTS" id="PR00237">
    <property type="entry name" value="GPCRRHODOPSN"/>
</dbReference>
<dbReference type="Pfam" id="PF00001">
    <property type="entry name" value="7tm_1"/>
    <property type="match status" value="1"/>
</dbReference>
<feature type="transmembrane region" description="Helical" evidence="9">
    <location>
        <begin position="112"/>
        <end position="129"/>
    </location>
</feature>
<feature type="domain" description="G-protein coupled receptors family 1 profile" evidence="10">
    <location>
        <begin position="55"/>
        <end position="130"/>
    </location>
</feature>
<evidence type="ECO:0000256" key="8">
    <source>
        <dbReference type="ARBA" id="ARBA00023224"/>
    </source>
</evidence>
<dbReference type="Proteomes" id="UP000694523">
    <property type="component" value="Unplaced"/>
</dbReference>
<evidence type="ECO:0000256" key="6">
    <source>
        <dbReference type="ARBA" id="ARBA00023136"/>
    </source>
</evidence>
<dbReference type="SUPFAM" id="SSF81321">
    <property type="entry name" value="Family A G protein-coupled receptor-like"/>
    <property type="match status" value="1"/>
</dbReference>
<dbReference type="GO" id="GO:0009897">
    <property type="term" value="C:external side of plasma membrane"/>
    <property type="evidence" value="ECO:0007669"/>
    <property type="project" value="TreeGrafter"/>
</dbReference>
<name>A0A8C6UQF9_9GOBI</name>
<dbReference type="GO" id="GO:0006955">
    <property type="term" value="P:immune response"/>
    <property type="evidence" value="ECO:0007669"/>
    <property type="project" value="TreeGrafter"/>
</dbReference>
<evidence type="ECO:0000313" key="11">
    <source>
        <dbReference type="Ensembl" id="ENSNMLP00000037782.1"/>
    </source>
</evidence>
<dbReference type="PRINTS" id="PR00657">
    <property type="entry name" value="CCCHEMOKINER"/>
</dbReference>